<dbReference type="CDD" id="cd07328">
    <property type="entry name" value="M48_Ste24p_like"/>
    <property type="match status" value="1"/>
</dbReference>
<feature type="domain" description="Peptidase M48" evidence="14">
    <location>
        <begin position="212"/>
        <end position="384"/>
    </location>
</feature>
<dbReference type="Pfam" id="PF01435">
    <property type="entry name" value="Peptidase_M48"/>
    <property type="match status" value="1"/>
</dbReference>
<evidence type="ECO:0000256" key="3">
    <source>
        <dbReference type="ARBA" id="ARBA00022475"/>
    </source>
</evidence>
<feature type="transmembrane region" description="Helical" evidence="13">
    <location>
        <begin position="109"/>
        <end position="131"/>
    </location>
</feature>
<name>A0A0C6FNB0_9HYPH</name>
<evidence type="ECO:0000256" key="11">
    <source>
        <dbReference type="ARBA" id="ARBA00023136"/>
    </source>
</evidence>
<dbReference type="InterPro" id="IPR001915">
    <property type="entry name" value="Peptidase_M48"/>
</dbReference>
<dbReference type="InterPro" id="IPR050083">
    <property type="entry name" value="HtpX_protease"/>
</dbReference>
<feature type="region of interest" description="Disordered" evidence="12">
    <location>
        <begin position="621"/>
        <end position="650"/>
    </location>
</feature>
<dbReference type="PANTHER" id="PTHR43221">
    <property type="entry name" value="PROTEASE HTPX"/>
    <property type="match status" value="1"/>
</dbReference>
<keyword evidence="15" id="KW-0614">Plasmid</keyword>
<organism evidence="15 16">
    <name type="scientific">Methylobacterium aquaticum</name>
    <dbReference type="NCBI Taxonomy" id="270351"/>
    <lineage>
        <taxon>Bacteria</taxon>
        <taxon>Pseudomonadati</taxon>
        <taxon>Pseudomonadota</taxon>
        <taxon>Alphaproteobacteria</taxon>
        <taxon>Hyphomicrobiales</taxon>
        <taxon>Methylobacteriaceae</taxon>
        <taxon>Methylobacterium</taxon>
    </lineage>
</organism>
<dbReference type="PATRIC" id="fig|270351.10.peg.5639"/>
<dbReference type="RefSeq" id="WP_244533710.1">
    <property type="nucleotide sequence ID" value="NZ_AP014705.1"/>
</dbReference>
<dbReference type="KEGG" id="maqu:Maq22A_1p31640"/>
<keyword evidence="4" id="KW-0645">Protease</keyword>
<evidence type="ECO:0000256" key="12">
    <source>
        <dbReference type="SAM" id="MobiDB-lite"/>
    </source>
</evidence>
<feature type="transmembrane region" description="Helical" evidence="13">
    <location>
        <begin position="462"/>
        <end position="486"/>
    </location>
</feature>
<evidence type="ECO:0000256" key="6">
    <source>
        <dbReference type="ARBA" id="ARBA00022723"/>
    </source>
</evidence>
<evidence type="ECO:0000256" key="13">
    <source>
        <dbReference type="SAM" id="Phobius"/>
    </source>
</evidence>
<evidence type="ECO:0000256" key="4">
    <source>
        <dbReference type="ARBA" id="ARBA00022670"/>
    </source>
</evidence>
<dbReference type="GO" id="GO:0005886">
    <property type="term" value="C:plasma membrane"/>
    <property type="evidence" value="ECO:0007669"/>
    <property type="project" value="UniProtKB-SubCell"/>
</dbReference>
<evidence type="ECO:0000256" key="7">
    <source>
        <dbReference type="ARBA" id="ARBA00022801"/>
    </source>
</evidence>
<dbReference type="GO" id="GO:0004222">
    <property type="term" value="F:metalloendopeptidase activity"/>
    <property type="evidence" value="ECO:0007669"/>
    <property type="project" value="InterPro"/>
</dbReference>
<keyword evidence="3" id="KW-1003">Cell membrane</keyword>
<protein>
    <submittedName>
        <fullName evidence="15">Putative peptidase</fullName>
    </submittedName>
</protein>
<keyword evidence="10" id="KW-0482">Metalloprotease</keyword>
<feature type="transmembrane region" description="Helical" evidence="13">
    <location>
        <begin position="70"/>
        <end position="89"/>
    </location>
</feature>
<evidence type="ECO:0000256" key="2">
    <source>
        <dbReference type="ARBA" id="ARBA00004651"/>
    </source>
</evidence>
<keyword evidence="5 13" id="KW-0812">Transmembrane</keyword>
<keyword evidence="6" id="KW-0479">Metal-binding</keyword>
<comment type="cofactor">
    <cofactor evidence="1">
        <name>Zn(2+)</name>
        <dbReference type="ChEBI" id="CHEBI:29105"/>
    </cofactor>
</comment>
<feature type="transmembrane region" description="Helical" evidence="13">
    <location>
        <begin position="492"/>
        <end position="514"/>
    </location>
</feature>
<feature type="transmembrane region" description="Helical" evidence="13">
    <location>
        <begin position="27"/>
        <end position="49"/>
    </location>
</feature>
<geneLocation type="plasmid" evidence="16">
    <name>pMaq22A_1p DNA</name>
</geneLocation>
<dbReference type="PANTHER" id="PTHR43221:SF1">
    <property type="entry name" value="PROTEASE HTPX"/>
    <property type="match status" value="1"/>
</dbReference>
<dbReference type="EMBL" id="AP014705">
    <property type="protein sequence ID" value="BAQ48657.1"/>
    <property type="molecule type" value="Genomic_DNA"/>
</dbReference>
<dbReference type="GO" id="GO:0006508">
    <property type="term" value="P:proteolysis"/>
    <property type="evidence" value="ECO:0007669"/>
    <property type="project" value="UniProtKB-KW"/>
</dbReference>
<comment type="subcellular location">
    <subcellularLocation>
        <location evidence="2">Cell membrane</location>
        <topology evidence="2">Multi-pass membrane protein</topology>
    </subcellularLocation>
</comment>
<evidence type="ECO:0000313" key="16">
    <source>
        <dbReference type="Proteomes" id="UP000061432"/>
    </source>
</evidence>
<gene>
    <name evidence="15" type="ORF">Maq22A_1p31640</name>
</gene>
<evidence type="ECO:0000256" key="1">
    <source>
        <dbReference type="ARBA" id="ARBA00001947"/>
    </source>
</evidence>
<keyword evidence="9 13" id="KW-1133">Transmembrane helix</keyword>
<reference evidence="16" key="2">
    <citation type="submission" date="2015-01" db="EMBL/GenBank/DDBJ databases">
        <title>Complete genome sequence of Methylobacterium aquaticum strain 22A.</title>
        <authorList>
            <person name="Tani A."/>
            <person name="Ogura Y."/>
            <person name="Hayashi T."/>
        </authorList>
    </citation>
    <scope>NUCLEOTIDE SEQUENCE [LARGE SCALE GENOMIC DNA]</scope>
    <source>
        <strain evidence="16">MA-22A</strain>
        <plasmid evidence="16">Plasmid pMaq22A_1p DNA</plasmid>
    </source>
</reference>
<reference evidence="15 16" key="1">
    <citation type="journal article" date="2015" name="Genome Announc.">
        <title>Complete Genome Sequence of Methylobacterium aquaticum Strain 22A, Isolated from Racomitrium japonicum Moss.</title>
        <authorList>
            <person name="Tani A."/>
            <person name="Ogura Y."/>
            <person name="Hayashi T."/>
            <person name="Kimbara K."/>
        </authorList>
    </citation>
    <scope>NUCLEOTIDE SEQUENCE [LARGE SCALE GENOMIC DNA]</scope>
    <source>
        <strain evidence="15 16">MA-22A</strain>
        <plasmid evidence="16">Plasmid pMaq22A_1p DNA</plasmid>
    </source>
</reference>
<dbReference type="Proteomes" id="UP000061432">
    <property type="component" value="Plasmid pMaq22A_1p"/>
</dbReference>
<evidence type="ECO:0000259" key="14">
    <source>
        <dbReference type="Pfam" id="PF01435"/>
    </source>
</evidence>
<dbReference type="Gene3D" id="3.30.2010.10">
    <property type="entry name" value="Metalloproteases ('zincins'), catalytic domain"/>
    <property type="match status" value="1"/>
</dbReference>
<evidence type="ECO:0000313" key="15">
    <source>
        <dbReference type="EMBL" id="BAQ48657.1"/>
    </source>
</evidence>
<keyword evidence="7" id="KW-0378">Hydrolase</keyword>
<evidence type="ECO:0000256" key="9">
    <source>
        <dbReference type="ARBA" id="ARBA00022989"/>
    </source>
</evidence>
<sequence length="650" mass="66133">MTKAREARDGAGTLVTVMEWRRLLPPVAIGGGAVAAGLSLLVLLAGAGLGRLGRGSRDALVRGFALMRRLLPAALAVQILSATAAFVAVVTFEAGMLVQGGLTGDGMKLLAVAAVAVGATLIAAGGAVLGLRRALDAFEPDPLPILGRAISPAEAPGLWRLVEGLAERMGALKPEALVVGLTDGFFVTAGPAVLEPGERPVSGRILHVPLPLLALMRGDEVAAIVAHELAHYAGGDTAYSQRFLPIYAGVGRSLEAVAARRDGALGVLGPSLRLGAFVMERFHLAVRHWSRKREFAADAAGAAVTSTDASARALLRSGAVAPRVAETLAAAAEAPDAAPPDLVAAVLDRAVARGLDDPAAHLQTGQAHPTDTHPPTSERLAALGRAVDPDLLAAAGIAPPPHALGQLAAYFADPAGLCRAASADFLGAVRARDAAVRADLEAAVAEIGTGERVLRANHRPRGLVLVVAGGLFAAIALAIMIFGVPGIPPRQIVVVAGAAFALAVLMGGAGALVLSRGAPVTLVLSPGSLASPGLDRPIAWGEIADLDMTANHAGVVTRVLLPPGASFPGRRPGRHGVRLDAKRRIVTLAVPMPRGMNPQGFADLIAAYRTAAEARRILAEAAASRPAPARADTAGTLPTEASRPVEAQPA</sequence>
<accession>A0A0C6FNB0</accession>
<evidence type="ECO:0000256" key="8">
    <source>
        <dbReference type="ARBA" id="ARBA00022833"/>
    </source>
</evidence>
<feature type="compositionally biased region" description="Low complexity" evidence="12">
    <location>
        <begin position="621"/>
        <end position="634"/>
    </location>
</feature>
<keyword evidence="11 13" id="KW-0472">Membrane</keyword>
<dbReference type="GO" id="GO:0046872">
    <property type="term" value="F:metal ion binding"/>
    <property type="evidence" value="ECO:0007669"/>
    <property type="project" value="UniProtKB-KW"/>
</dbReference>
<evidence type="ECO:0000256" key="10">
    <source>
        <dbReference type="ARBA" id="ARBA00023049"/>
    </source>
</evidence>
<evidence type="ECO:0000256" key="5">
    <source>
        <dbReference type="ARBA" id="ARBA00022692"/>
    </source>
</evidence>
<proteinExistence type="predicted"/>
<keyword evidence="8" id="KW-0862">Zinc</keyword>
<dbReference type="AlphaFoldDB" id="A0A0C6FNB0"/>